<feature type="compositionally biased region" description="Basic and acidic residues" evidence="1">
    <location>
        <begin position="12"/>
        <end position="25"/>
    </location>
</feature>
<accession>A0A1M6FV03</accession>
<dbReference type="STRING" id="1121420.SAMN02746098_05007"/>
<dbReference type="OrthoDB" id="118405at2"/>
<dbReference type="Pfam" id="PF09557">
    <property type="entry name" value="DUF2382"/>
    <property type="match status" value="1"/>
</dbReference>
<dbReference type="EMBL" id="FQXJ01000033">
    <property type="protein sequence ID" value="SHJ01514.1"/>
    <property type="molecule type" value="Genomic_DNA"/>
</dbReference>
<dbReference type="NCBIfam" id="TIGR02271">
    <property type="entry name" value="YsnF/AvaK domain"/>
    <property type="match status" value="1"/>
</dbReference>
<evidence type="ECO:0000313" key="3">
    <source>
        <dbReference type="EMBL" id="SHJ01514.1"/>
    </source>
</evidence>
<keyword evidence="4" id="KW-1185">Reference proteome</keyword>
<evidence type="ECO:0000256" key="1">
    <source>
        <dbReference type="SAM" id="MobiDB-lite"/>
    </source>
</evidence>
<protein>
    <submittedName>
        <fullName evidence="3">Conserved domain-containing protein</fullName>
    </submittedName>
</protein>
<dbReference type="InterPro" id="IPR019060">
    <property type="entry name" value="DUF2382"/>
</dbReference>
<feature type="domain" description="DUF2382" evidence="2">
    <location>
        <begin position="34"/>
        <end position="140"/>
    </location>
</feature>
<gene>
    <name evidence="3" type="ORF">SAMN02746098_05007</name>
</gene>
<dbReference type="PANTHER" id="PTHR38463:SF1">
    <property type="entry name" value="STRESS RESPONSE PROTEIN YSNF"/>
    <property type="match status" value="1"/>
</dbReference>
<sequence>MGILDDIFGNGDAKDVKNEVDENETRTEEAKLLLRQEELDISKSRVQTGEVEFGKEIIEEQKIMDVPVLREEIVIERRTLNNEQSDSPITSEETIRIPVSQEKVDVGKRTVITGEVIAHKHDIEETKHIDETLKREEARIKEFGNPDVIDNVSDQQYH</sequence>
<dbReference type="InterPro" id="IPR052967">
    <property type="entry name" value="Stress_Response_Assoc"/>
</dbReference>
<organism evidence="3 4">
    <name type="scientific">Desulfosporosinus lacus DSM 15449</name>
    <dbReference type="NCBI Taxonomy" id="1121420"/>
    <lineage>
        <taxon>Bacteria</taxon>
        <taxon>Bacillati</taxon>
        <taxon>Bacillota</taxon>
        <taxon>Clostridia</taxon>
        <taxon>Eubacteriales</taxon>
        <taxon>Desulfitobacteriaceae</taxon>
        <taxon>Desulfosporosinus</taxon>
    </lineage>
</organism>
<proteinExistence type="predicted"/>
<name>A0A1M6FV03_9FIRM</name>
<dbReference type="AlphaFoldDB" id="A0A1M6FV03"/>
<dbReference type="PANTHER" id="PTHR38463">
    <property type="entry name" value="STRESS RESPONSE PROTEIN YSNF"/>
    <property type="match status" value="1"/>
</dbReference>
<reference evidence="4" key="1">
    <citation type="submission" date="2016-11" db="EMBL/GenBank/DDBJ databases">
        <authorList>
            <person name="Varghese N."/>
            <person name="Submissions S."/>
        </authorList>
    </citation>
    <scope>NUCLEOTIDE SEQUENCE [LARGE SCALE GENOMIC DNA]</scope>
    <source>
        <strain evidence="4">DSM 15449</strain>
    </source>
</reference>
<dbReference type="RefSeq" id="WP_073033132.1">
    <property type="nucleotide sequence ID" value="NZ_FQXJ01000033.1"/>
</dbReference>
<dbReference type="Proteomes" id="UP000183954">
    <property type="component" value="Unassembled WGS sequence"/>
</dbReference>
<evidence type="ECO:0000313" key="4">
    <source>
        <dbReference type="Proteomes" id="UP000183954"/>
    </source>
</evidence>
<evidence type="ECO:0000259" key="2">
    <source>
        <dbReference type="Pfam" id="PF09557"/>
    </source>
</evidence>
<feature type="region of interest" description="Disordered" evidence="1">
    <location>
        <begin position="1"/>
        <end position="25"/>
    </location>
</feature>